<dbReference type="PANTHER" id="PTHR10826">
    <property type="entry name" value="COMPLEMENT COMPONENT 1"/>
    <property type="match status" value="1"/>
</dbReference>
<sequence length="257" mass="28492">MALFAAARRAAAGAATSSLPHLRASTSGATRGATLLCPPAATGAARPHQPRSMPFSSVAKPRSEGELLRIIDSEIKYAVESDDHDRVVEIPDNFPFKISDGKGTKEIILRRTYQGEKIEVLVTMPSTSGLGHENDKEEKEGTQRLHKCCMPVTVTISKGNGPTLEFICTTYPDEILIDAVSVISPVDGEDETLAYEGPEFIDLDEDLQKAFHQYLELRGITTRATNFLCEYMINKDSREYLIWLKKLQNGEFRRMNS</sequence>
<name>A0A0D9UWM6_9ORYZ</name>
<evidence type="ECO:0000313" key="2">
    <source>
        <dbReference type="EnsemblPlants" id="LPERR01G02530.1"/>
    </source>
</evidence>
<dbReference type="STRING" id="77586.A0A0D9UWM6"/>
<reference evidence="2 3" key="1">
    <citation type="submission" date="2012-08" db="EMBL/GenBank/DDBJ databases">
        <title>Oryza genome evolution.</title>
        <authorList>
            <person name="Wing R.A."/>
        </authorList>
    </citation>
    <scope>NUCLEOTIDE SEQUENCE</scope>
</reference>
<organism evidence="2 3">
    <name type="scientific">Leersia perrieri</name>
    <dbReference type="NCBI Taxonomy" id="77586"/>
    <lineage>
        <taxon>Eukaryota</taxon>
        <taxon>Viridiplantae</taxon>
        <taxon>Streptophyta</taxon>
        <taxon>Embryophyta</taxon>
        <taxon>Tracheophyta</taxon>
        <taxon>Spermatophyta</taxon>
        <taxon>Magnoliopsida</taxon>
        <taxon>Liliopsida</taxon>
        <taxon>Poales</taxon>
        <taxon>Poaceae</taxon>
        <taxon>BOP clade</taxon>
        <taxon>Oryzoideae</taxon>
        <taxon>Oryzeae</taxon>
        <taxon>Oryzinae</taxon>
        <taxon>Leersia</taxon>
    </lineage>
</organism>
<feature type="region of interest" description="Disordered" evidence="1">
    <location>
        <begin position="39"/>
        <end position="59"/>
    </location>
</feature>
<dbReference type="InterPro" id="IPR003428">
    <property type="entry name" value="MAM33"/>
</dbReference>
<dbReference type="HOGENOM" id="CLU_072692_1_1_1"/>
<dbReference type="Proteomes" id="UP000032180">
    <property type="component" value="Chromosome 1"/>
</dbReference>
<dbReference type="Pfam" id="PF02330">
    <property type="entry name" value="MAM33"/>
    <property type="match status" value="1"/>
</dbReference>
<evidence type="ECO:0000313" key="3">
    <source>
        <dbReference type="Proteomes" id="UP000032180"/>
    </source>
</evidence>
<keyword evidence="3" id="KW-1185">Reference proteome</keyword>
<dbReference type="EnsemblPlants" id="LPERR01G02530.1">
    <property type="protein sequence ID" value="LPERR01G02530.1"/>
    <property type="gene ID" value="LPERR01G02530"/>
</dbReference>
<reference evidence="2" key="3">
    <citation type="submission" date="2015-04" db="UniProtKB">
        <authorList>
            <consortium name="EnsemblPlants"/>
        </authorList>
    </citation>
    <scope>IDENTIFICATION</scope>
</reference>
<protein>
    <submittedName>
        <fullName evidence="2">Uncharacterized protein</fullName>
    </submittedName>
</protein>
<dbReference type="AlphaFoldDB" id="A0A0D9UWM6"/>
<dbReference type="SUPFAM" id="SSF54529">
    <property type="entry name" value="Mitochondrial glycoprotein MAM33-like"/>
    <property type="match status" value="1"/>
</dbReference>
<accession>A0A0D9UWM6</accession>
<dbReference type="Gene3D" id="3.10.280.10">
    <property type="entry name" value="Mitochondrial glycoprotein"/>
    <property type="match status" value="1"/>
</dbReference>
<dbReference type="PANTHER" id="PTHR10826:SF41">
    <property type="entry name" value="MITOCHONDRIAL GLYCOPROTEIN FAMILY PROTEIN"/>
    <property type="match status" value="1"/>
</dbReference>
<dbReference type="InterPro" id="IPR036561">
    <property type="entry name" value="MAM33_sf"/>
</dbReference>
<dbReference type="eggNOG" id="KOG2536">
    <property type="taxonomic scope" value="Eukaryota"/>
</dbReference>
<evidence type="ECO:0000256" key="1">
    <source>
        <dbReference type="SAM" id="MobiDB-lite"/>
    </source>
</evidence>
<proteinExistence type="predicted"/>
<dbReference type="GO" id="GO:0005759">
    <property type="term" value="C:mitochondrial matrix"/>
    <property type="evidence" value="ECO:0007669"/>
    <property type="project" value="InterPro"/>
</dbReference>
<dbReference type="Gramene" id="LPERR01G02530.1">
    <property type="protein sequence ID" value="LPERR01G02530.1"/>
    <property type="gene ID" value="LPERR01G02530"/>
</dbReference>
<reference evidence="3" key="2">
    <citation type="submission" date="2013-12" db="EMBL/GenBank/DDBJ databases">
        <authorList>
            <person name="Yu Y."/>
            <person name="Lee S."/>
            <person name="de Baynast K."/>
            <person name="Wissotski M."/>
            <person name="Liu L."/>
            <person name="Talag J."/>
            <person name="Goicoechea J."/>
            <person name="Angelova A."/>
            <person name="Jetty R."/>
            <person name="Kudrna D."/>
            <person name="Golser W."/>
            <person name="Rivera L."/>
            <person name="Zhang J."/>
            <person name="Wing R."/>
        </authorList>
    </citation>
    <scope>NUCLEOTIDE SEQUENCE</scope>
</reference>